<dbReference type="InterPro" id="IPR036291">
    <property type="entry name" value="NAD(P)-bd_dom_sf"/>
</dbReference>
<dbReference type="RefSeq" id="WP_070913546.1">
    <property type="nucleotide sequence ID" value="NZ_CP010271.1"/>
</dbReference>
<dbReference type="STRING" id="1578165.BKG68_24415"/>
<dbReference type="Gene3D" id="3.90.180.10">
    <property type="entry name" value="Medium-chain alcohol dehydrogenases, catalytic domain"/>
    <property type="match status" value="1"/>
</dbReference>
<dbReference type="PANTHER" id="PTHR43880">
    <property type="entry name" value="ALCOHOL DEHYDROGENASE"/>
    <property type="match status" value="1"/>
</dbReference>
<dbReference type="Proteomes" id="UP000179621">
    <property type="component" value="Unassembled WGS sequence"/>
</dbReference>
<dbReference type="SUPFAM" id="SSF50129">
    <property type="entry name" value="GroES-like"/>
    <property type="match status" value="1"/>
</dbReference>
<organism evidence="9 11">
    <name type="scientific">Mycobacteroides saopaulense</name>
    <dbReference type="NCBI Taxonomy" id="1578165"/>
    <lineage>
        <taxon>Bacteria</taxon>
        <taxon>Bacillati</taxon>
        <taxon>Actinomycetota</taxon>
        <taxon>Actinomycetes</taxon>
        <taxon>Mycobacteriales</taxon>
        <taxon>Mycobacteriaceae</taxon>
        <taxon>Mycobacteroides</taxon>
    </lineage>
</organism>
<comment type="caution">
    <text evidence="9">The sequence shown here is derived from an EMBL/GenBank/DDBJ whole genome shotgun (WGS) entry which is preliminary data.</text>
</comment>
<dbReference type="Gene3D" id="3.40.50.720">
    <property type="entry name" value="NAD(P)-binding Rossmann-like Domain"/>
    <property type="match status" value="1"/>
</dbReference>
<proteinExistence type="inferred from homology"/>
<dbReference type="InterPro" id="IPR011032">
    <property type="entry name" value="GroES-like_sf"/>
</dbReference>
<sequence>MRIRAAVLHAAPIDRPYRDTRPLKVVELELDPPGPGEVLVRIEAAGLCHSDLSVVDGNRIRPVPMALGHEAAGVIADVGPGVRDVSPGDHVVLVYVPSCGACRYCSSGRPALCPDAAAANGRGDLIRGGTRLRDLDGSEIRHHLGVSGFADHAVVDRNSVVVIDKDVPLDTAALFGCAMLTGFGAVTHTASVRPGDSVAVLGLGGVGQAVVMSAAAAGAGEVLAIDPVPAKRELALELGATSACAPDEAPGGHDWVFEVVGAAPVLEQAYALTGRGGGTVSVGLPHPDARISLPALSIVAEGRSILGSYMGSAQPQQDIPAMLALWRVGRLPVEKLKSGELPLEDINIALDALADGYAVRQVVRP</sequence>
<reference evidence="8 10" key="1">
    <citation type="submission" date="2016-10" db="EMBL/GenBank/DDBJ databases">
        <title>Evaluation of Human, Animal and Environmental Mycobacterium chelonae Isolates by Core Genome Phylogenomic Analysis, Targeted Gene Comparison, and Anti-microbial Susceptibility Patterns: A Tale of Mistaken Identities.</title>
        <authorList>
            <person name="Fogelson S.B."/>
            <person name="Camus A.C."/>
            <person name="Lorenz W."/>
            <person name="Vasireddy R."/>
            <person name="Vasireddy S."/>
            <person name="Smith T."/>
            <person name="Brown-Elliott B.A."/>
            <person name="Wallace R.J.Jr."/>
            <person name="Hasan N.A."/>
            <person name="Reischl U."/>
            <person name="Sanchez S."/>
        </authorList>
    </citation>
    <scope>NUCLEOTIDE SEQUENCE [LARGE SCALE GENOMIC DNA]</scope>
    <source>
        <strain evidence="8 10">8528</strain>
    </source>
</reference>
<evidence type="ECO:0000313" key="8">
    <source>
        <dbReference type="EMBL" id="OHU06970.1"/>
    </source>
</evidence>
<evidence type="ECO:0000313" key="11">
    <source>
        <dbReference type="Proteomes" id="UP000192434"/>
    </source>
</evidence>
<keyword evidence="4" id="KW-0560">Oxidoreductase</keyword>
<dbReference type="Pfam" id="PF00107">
    <property type="entry name" value="ADH_zinc_N"/>
    <property type="match status" value="1"/>
</dbReference>
<comment type="similarity">
    <text evidence="1 6">Belongs to the zinc-containing alcohol dehydrogenase family.</text>
</comment>
<dbReference type="GO" id="GO:0005829">
    <property type="term" value="C:cytosol"/>
    <property type="evidence" value="ECO:0007669"/>
    <property type="project" value="TreeGrafter"/>
</dbReference>
<dbReference type="InterPro" id="IPR013149">
    <property type="entry name" value="ADH-like_C"/>
</dbReference>
<comment type="cofactor">
    <cofactor evidence="6">
        <name>Zn(2+)</name>
        <dbReference type="ChEBI" id="CHEBI:29105"/>
    </cofactor>
</comment>
<keyword evidence="5" id="KW-0520">NAD</keyword>
<gene>
    <name evidence="8" type="ORF">BKG73_19400</name>
    <name evidence="9" type="ORF">BST43_05225</name>
</gene>
<dbReference type="PROSITE" id="PS00059">
    <property type="entry name" value="ADH_ZINC"/>
    <property type="match status" value="1"/>
</dbReference>
<dbReference type="SUPFAM" id="SSF51735">
    <property type="entry name" value="NAD(P)-binding Rossmann-fold domains"/>
    <property type="match status" value="1"/>
</dbReference>
<dbReference type="GO" id="GO:0046294">
    <property type="term" value="P:formaldehyde catabolic process"/>
    <property type="evidence" value="ECO:0007669"/>
    <property type="project" value="TreeGrafter"/>
</dbReference>
<dbReference type="Pfam" id="PF08240">
    <property type="entry name" value="ADH_N"/>
    <property type="match status" value="1"/>
</dbReference>
<evidence type="ECO:0000313" key="9">
    <source>
        <dbReference type="EMBL" id="ORB59745.1"/>
    </source>
</evidence>
<dbReference type="SMART" id="SM00829">
    <property type="entry name" value="PKS_ER"/>
    <property type="match status" value="1"/>
</dbReference>
<dbReference type="PANTHER" id="PTHR43880:SF12">
    <property type="entry name" value="ALCOHOL DEHYDROGENASE CLASS-3"/>
    <property type="match status" value="1"/>
</dbReference>
<evidence type="ECO:0000256" key="3">
    <source>
        <dbReference type="ARBA" id="ARBA00022833"/>
    </source>
</evidence>
<dbReference type="EMBL" id="MVII01000005">
    <property type="protein sequence ID" value="ORB59745.1"/>
    <property type="molecule type" value="Genomic_DNA"/>
</dbReference>
<evidence type="ECO:0000256" key="2">
    <source>
        <dbReference type="ARBA" id="ARBA00022723"/>
    </source>
</evidence>
<dbReference type="InterPro" id="IPR002328">
    <property type="entry name" value="ADH_Zn_CS"/>
</dbReference>
<keyword evidence="2 6" id="KW-0479">Metal-binding</keyword>
<keyword evidence="3 6" id="KW-0862">Zinc</keyword>
<evidence type="ECO:0000259" key="7">
    <source>
        <dbReference type="SMART" id="SM00829"/>
    </source>
</evidence>
<dbReference type="GO" id="GO:0008270">
    <property type="term" value="F:zinc ion binding"/>
    <property type="evidence" value="ECO:0007669"/>
    <property type="project" value="InterPro"/>
</dbReference>
<dbReference type="AlphaFoldDB" id="A0A1S1JCW1"/>
<name>A0A1S1JCW1_9MYCO</name>
<dbReference type="InterPro" id="IPR013154">
    <property type="entry name" value="ADH-like_N"/>
</dbReference>
<dbReference type="EMBL" id="MLIH01000034">
    <property type="protein sequence ID" value="OHU06970.1"/>
    <property type="molecule type" value="Genomic_DNA"/>
</dbReference>
<protein>
    <submittedName>
        <fullName evidence="9">Alcohol dehydrogenase</fullName>
    </submittedName>
</protein>
<reference evidence="9 11" key="2">
    <citation type="submission" date="2016-12" db="EMBL/GenBank/DDBJ databases">
        <title>The new phylogeny of genus Mycobacterium.</title>
        <authorList>
            <person name="Tortoli E."/>
            <person name="Trovato A."/>
            <person name="Cirillo D.M."/>
        </authorList>
    </citation>
    <scope>NUCLEOTIDE SEQUENCE [LARGE SCALE GENOMIC DNA]</scope>
    <source>
        <strain evidence="9 11">CCUG 66554</strain>
    </source>
</reference>
<dbReference type="GO" id="GO:0051903">
    <property type="term" value="F:S-(hydroxymethyl)glutathione dehydrogenase [NAD(P)+] activity"/>
    <property type="evidence" value="ECO:0007669"/>
    <property type="project" value="TreeGrafter"/>
</dbReference>
<dbReference type="Proteomes" id="UP000192434">
    <property type="component" value="Unassembled WGS sequence"/>
</dbReference>
<evidence type="ECO:0000256" key="6">
    <source>
        <dbReference type="RuleBase" id="RU361277"/>
    </source>
</evidence>
<evidence type="ECO:0000256" key="5">
    <source>
        <dbReference type="ARBA" id="ARBA00023027"/>
    </source>
</evidence>
<accession>A0A1S1JCW1</accession>
<evidence type="ECO:0000256" key="1">
    <source>
        <dbReference type="ARBA" id="ARBA00008072"/>
    </source>
</evidence>
<dbReference type="OrthoDB" id="334894at2"/>
<feature type="domain" description="Enoyl reductase (ER)" evidence="7">
    <location>
        <begin position="18"/>
        <end position="363"/>
    </location>
</feature>
<dbReference type="InterPro" id="IPR020843">
    <property type="entry name" value="ER"/>
</dbReference>
<evidence type="ECO:0000313" key="10">
    <source>
        <dbReference type="Proteomes" id="UP000179621"/>
    </source>
</evidence>
<evidence type="ECO:0000256" key="4">
    <source>
        <dbReference type="ARBA" id="ARBA00023002"/>
    </source>
</evidence>
<keyword evidence="10" id="KW-1185">Reference proteome</keyword>
<dbReference type="KEGG" id="msao:MYCSP_04155"/>